<dbReference type="RefSeq" id="WP_206595644.1">
    <property type="nucleotide sequence ID" value="NZ_JAFKCS010000021.1"/>
</dbReference>
<protein>
    <recommendedName>
        <fullName evidence="3">DUF4837 family protein</fullName>
    </recommendedName>
</protein>
<keyword evidence="2" id="KW-1185">Reference proteome</keyword>
<evidence type="ECO:0000313" key="1">
    <source>
        <dbReference type="EMBL" id="MBN7821676.1"/>
    </source>
</evidence>
<reference evidence="1 2" key="1">
    <citation type="submission" date="2021-03" db="EMBL/GenBank/DDBJ databases">
        <title>novel species isolated from a fishpond in China.</title>
        <authorList>
            <person name="Lu H."/>
            <person name="Cai Z."/>
        </authorList>
    </citation>
    <scope>NUCLEOTIDE SEQUENCE [LARGE SCALE GENOMIC DNA]</scope>
    <source>
        <strain evidence="1 2">Y57</strain>
    </source>
</reference>
<evidence type="ECO:0008006" key="3">
    <source>
        <dbReference type="Google" id="ProtNLM"/>
    </source>
</evidence>
<dbReference type="EMBL" id="JAFKCS010000021">
    <property type="protein sequence ID" value="MBN7821676.1"/>
    <property type="molecule type" value="Genomic_DNA"/>
</dbReference>
<gene>
    <name evidence="1" type="ORF">J0A65_17540</name>
</gene>
<organism evidence="1 2">
    <name type="scientific">Bowmanella yangjiangensis</name>
    <dbReference type="NCBI Taxonomy" id="2811230"/>
    <lineage>
        <taxon>Bacteria</taxon>
        <taxon>Pseudomonadati</taxon>
        <taxon>Pseudomonadota</taxon>
        <taxon>Gammaproteobacteria</taxon>
        <taxon>Alteromonadales</taxon>
        <taxon>Alteromonadaceae</taxon>
        <taxon>Bowmanella</taxon>
    </lineage>
</organism>
<accession>A0ABS3CX28</accession>
<evidence type="ECO:0000313" key="2">
    <source>
        <dbReference type="Proteomes" id="UP000663992"/>
    </source>
</evidence>
<sequence>MNSQQDRDVLPPRQNIHRQLIGRPVQSALAYFNGFVMSLRSNIIAWLLVWLCGCSVATQEPILPATTELNLPAVGIFYQQSENQLANWCLQQDNDCQLMAVDLNLIVRQLENTGLFPLVTQNPGADYEFLLAGAQDDKQIIIDVLLAWQGIPLTTYQYRVPRERKSSFIAEFSKDLQLDVLRDDVFSSGYLAKTLKADDYVSDLQVPSQVASFHLSHRLIYNDPFQGSVLTYHNPEFKDDRIEVSIYPIPSSNITDMPTAIAEETDKLRSNLVDFAKQHKLPPLSMTADTAIKWTQQGRQYQGFYLDASILSADTEPFYAAYFFFVEQDKIVRFTTTFPSELAINFVKETLPQMQVPAESAFMAKLRRP</sequence>
<dbReference type="Proteomes" id="UP000663992">
    <property type="component" value="Unassembled WGS sequence"/>
</dbReference>
<name>A0ABS3CX28_9ALTE</name>
<comment type="caution">
    <text evidence="1">The sequence shown here is derived from an EMBL/GenBank/DDBJ whole genome shotgun (WGS) entry which is preliminary data.</text>
</comment>
<proteinExistence type="predicted"/>